<name>A0A6I6MH42_9CAUL</name>
<reference evidence="8" key="1">
    <citation type="submission" date="2019-12" db="EMBL/GenBank/DDBJ databases">
        <title>Complete genome of Terracaulis silvestris 0127_4.</title>
        <authorList>
            <person name="Vieira S."/>
            <person name="Riedel T."/>
            <person name="Sproer C."/>
            <person name="Pascual J."/>
            <person name="Boedeker C."/>
            <person name="Overmann J."/>
        </authorList>
    </citation>
    <scope>NUCLEOTIDE SEQUENCE [LARGE SCALE GENOMIC DNA]</scope>
    <source>
        <strain evidence="8">0127_4</strain>
    </source>
</reference>
<dbReference type="GO" id="GO:0016020">
    <property type="term" value="C:membrane"/>
    <property type="evidence" value="ECO:0007669"/>
    <property type="project" value="UniProtKB-SubCell"/>
</dbReference>
<evidence type="ECO:0000256" key="4">
    <source>
        <dbReference type="ARBA" id="ARBA00023136"/>
    </source>
</evidence>
<gene>
    <name evidence="7" type="ORF">DSM104635_00926</name>
</gene>
<dbReference type="AlphaFoldDB" id="A0A6I6MH42"/>
<feature type="domain" description="ABC-2 type transporter transmembrane" evidence="6">
    <location>
        <begin position="21"/>
        <end position="456"/>
    </location>
</feature>
<sequence length="480" mass="51116">MSLSSTLLVARRDYFAYVGAWGFWLSLLTAPLIIALLIFAPIILARAEPSRVLAVVAENAADAETVTAAFEANARREARGEVRAYLDAAAPTISPAATEVFDAAPNRDAAIAAARAVVAAQAPSSLRAFPQPTQRYQLVTPPGETIEAMRPYLDGTQMLLDGRQLYGALNIRRAEGAPIIEYWSVNLSHDEPSNIARGALRLAMQREALAAQGLAPTEADRIDGLEPSVAQFDPRPSAGEGRVTIRDRAPFYAALALAFILWSVVFSVANMLLSGVIEEKSNKILDTLLTSVSPIELLTGKLLGVAMVSLTLFLFWGALGGTLLSFAAERAGDSILGQVAAAFLEPRLLAAFAIGFIAGYLMYGAIFLALGSLCESIQEAQTLLGPVALVLAVPMLLITPALDNPNAPIVEAASWIPIFTPFLLLVRAPAGLSWAEIAGMGGIMIIAVIVILWLAARVFRAGVVDQVSMANWRGRKNAKE</sequence>
<keyword evidence="2 5" id="KW-0812">Transmembrane</keyword>
<dbReference type="Proteomes" id="UP000431269">
    <property type="component" value="Chromosome"/>
</dbReference>
<feature type="transmembrane region" description="Helical" evidence="5">
    <location>
        <begin position="434"/>
        <end position="456"/>
    </location>
</feature>
<keyword evidence="3 5" id="KW-1133">Transmembrane helix</keyword>
<evidence type="ECO:0000259" key="6">
    <source>
        <dbReference type="Pfam" id="PF12698"/>
    </source>
</evidence>
<evidence type="ECO:0000313" key="7">
    <source>
        <dbReference type="EMBL" id="QGZ94110.1"/>
    </source>
</evidence>
<dbReference type="EMBL" id="CP047045">
    <property type="protein sequence ID" value="QGZ94110.1"/>
    <property type="molecule type" value="Genomic_DNA"/>
</dbReference>
<dbReference type="PANTHER" id="PTHR43471">
    <property type="entry name" value="ABC TRANSPORTER PERMEASE"/>
    <property type="match status" value="1"/>
</dbReference>
<dbReference type="Pfam" id="PF12698">
    <property type="entry name" value="ABC2_membrane_3"/>
    <property type="match status" value="1"/>
</dbReference>
<proteinExistence type="predicted"/>
<dbReference type="InterPro" id="IPR013525">
    <property type="entry name" value="ABC2_TM"/>
</dbReference>
<evidence type="ECO:0000256" key="2">
    <source>
        <dbReference type="ARBA" id="ARBA00022692"/>
    </source>
</evidence>
<evidence type="ECO:0000256" key="1">
    <source>
        <dbReference type="ARBA" id="ARBA00004141"/>
    </source>
</evidence>
<feature type="transmembrane region" description="Helical" evidence="5">
    <location>
        <begin position="251"/>
        <end position="273"/>
    </location>
</feature>
<feature type="transmembrane region" description="Helical" evidence="5">
    <location>
        <begin position="20"/>
        <end position="44"/>
    </location>
</feature>
<feature type="transmembrane region" description="Helical" evidence="5">
    <location>
        <begin position="383"/>
        <end position="402"/>
    </location>
</feature>
<protein>
    <submittedName>
        <fullName evidence="7">ABC-2 family transporter protein</fullName>
    </submittedName>
</protein>
<keyword evidence="8" id="KW-1185">Reference proteome</keyword>
<accession>A0A6I6MH42</accession>
<dbReference type="PANTHER" id="PTHR43471:SF3">
    <property type="entry name" value="ABC TRANSPORTER PERMEASE PROTEIN NATB"/>
    <property type="match status" value="1"/>
</dbReference>
<dbReference type="GO" id="GO:0140359">
    <property type="term" value="F:ABC-type transporter activity"/>
    <property type="evidence" value="ECO:0007669"/>
    <property type="project" value="InterPro"/>
</dbReference>
<organism evidence="7 8">
    <name type="scientific">Terricaulis silvestris</name>
    <dbReference type="NCBI Taxonomy" id="2686094"/>
    <lineage>
        <taxon>Bacteria</taxon>
        <taxon>Pseudomonadati</taxon>
        <taxon>Pseudomonadota</taxon>
        <taxon>Alphaproteobacteria</taxon>
        <taxon>Caulobacterales</taxon>
        <taxon>Caulobacteraceae</taxon>
        <taxon>Terricaulis</taxon>
    </lineage>
</organism>
<feature type="transmembrane region" description="Helical" evidence="5">
    <location>
        <begin position="302"/>
        <end position="327"/>
    </location>
</feature>
<evidence type="ECO:0000313" key="8">
    <source>
        <dbReference type="Proteomes" id="UP000431269"/>
    </source>
</evidence>
<feature type="transmembrane region" description="Helical" evidence="5">
    <location>
        <begin position="409"/>
        <end position="428"/>
    </location>
</feature>
<feature type="transmembrane region" description="Helical" evidence="5">
    <location>
        <begin position="348"/>
        <end position="371"/>
    </location>
</feature>
<comment type="subcellular location">
    <subcellularLocation>
        <location evidence="1">Membrane</location>
        <topology evidence="1">Multi-pass membrane protein</topology>
    </subcellularLocation>
</comment>
<dbReference type="KEGG" id="tsv:DSM104635_00926"/>
<evidence type="ECO:0000256" key="3">
    <source>
        <dbReference type="ARBA" id="ARBA00022989"/>
    </source>
</evidence>
<dbReference type="RefSeq" id="WP_158765072.1">
    <property type="nucleotide sequence ID" value="NZ_CP047045.1"/>
</dbReference>
<evidence type="ECO:0000256" key="5">
    <source>
        <dbReference type="SAM" id="Phobius"/>
    </source>
</evidence>
<keyword evidence="4 5" id="KW-0472">Membrane</keyword>